<dbReference type="Proteomes" id="UP000239735">
    <property type="component" value="Unassembled WGS sequence"/>
</dbReference>
<name>A0A2N9MA17_9BACT</name>
<feature type="transmembrane region" description="Helical" evidence="1">
    <location>
        <begin position="149"/>
        <end position="170"/>
    </location>
</feature>
<feature type="transmembrane region" description="Helical" evidence="1">
    <location>
        <begin position="342"/>
        <end position="365"/>
    </location>
</feature>
<evidence type="ECO:0000256" key="1">
    <source>
        <dbReference type="SAM" id="Phobius"/>
    </source>
</evidence>
<evidence type="ECO:0008006" key="4">
    <source>
        <dbReference type="Google" id="ProtNLM"/>
    </source>
</evidence>
<dbReference type="AlphaFoldDB" id="A0A2N9MA17"/>
<keyword evidence="1" id="KW-0812">Transmembrane</keyword>
<organism evidence="2 3">
    <name type="scientific">Candidatus Sulfuritelmatomonas gaucii</name>
    <dbReference type="NCBI Taxonomy" id="2043161"/>
    <lineage>
        <taxon>Bacteria</taxon>
        <taxon>Pseudomonadati</taxon>
        <taxon>Acidobacteriota</taxon>
        <taxon>Terriglobia</taxon>
        <taxon>Terriglobales</taxon>
        <taxon>Acidobacteriaceae</taxon>
        <taxon>Candidatus Sulfuritelmatomonas</taxon>
    </lineage>
</organism>
<evidence type="ECO:0000313" key="3">
    <source>
        <dbReference type="Proteomes" id="UP000239735"/>
    </source>
</evidence>
<feature type="transmembrane region" description="Helical" evidence="1">
    <location>
        <begin position="372"/>
        <end position="395"/>
    </location>
</feature>
<gene>
    <name evidence="2" type="ORF">SBA5_970039</name>
</gene>
<feature type="transmembrane region" description="Helical" evidence="1">
    <location>
        <begin position="228"/>
        <end position="249"/>
    </location>
</feature>
<dbReference type="EMBL" id="OKRB01000160">
    <property type="protein sequence ID" value="SPE32314.1"/>
    <property type="molecule type" value="Genomic_DNA"/>
</dbReference>
<protein>
    <recommendedName>
        <fullName evidence="4">O-antigen polymerase</fullName>
    </recommendedName>
</protein>
<sequence length="434" mass="47301">MIQGDNQRVAAIRKRSRRSDSAIILLFLIPCLQIVQLHVIGVLYGSDLLLLATFIVLALRGRIRVTAPVGKWFLILGCLWLASQCVTDILRHSAFADYVRGWSNIGMTLVNFCVLWTLLYGKTRRLIVYGWGLVAGSLLTYLIKPDDFAQSYPWKFGLAYPVTMGVVLIASSKRFSGLWPIIVTAAIGAINVSLGARNRGGACVAAALYLLLTLFLRGKLRESTKVKAGTVVTLAASIVLGVVGIFWGYEYAANVGMLGLKAQKEYEQESSGKYGLLLGGRSELLGSIPAIYDSPILGHGSWARDPKYILMQITAENVFGYKGGSDITRADLEEGLIPAHSYLFQAWVDAGIVGALFWGWVFVFTAKTLMRVYPATVVLLPAASFIAFSLLWDILFSPYGATGRIVVPYYIVLLATCLAMAPQQTARAAIGVAK</sequence>
<feature type="transmembrane region" description="Helical" evidence="1">
    <location>
        <begin position="102"/>
        <end position="119"/>
    </location>
</feature>
<feature type="transmembrane region" description="Helical" evidence="1">
    <location>
        <begin position="199"/>
        <end position="216"/>
    </location>
</feature>
<keyword evidence="1" id="KW-1133">Transmembrane helix</keyword>
<accession>A0A2N9MA17</accession>
<feature type="transmembrane region" description="Helical" evidence="1">
    <location>
        <begin position="126"/>
        <end position="143"/>
    </location>
</feature>
<feature type="transmembrane region" description="Helical" evidence="1">
    <location>
        <begin position="177"/>
        <end position="193"/>
    </location>
</feature>
<feature type="transmembrane region" description="Helical" evidence="1">
    <location>
        <begin position="21"/>
        <end position="37"/>
    </location>
</feature>
<keyword evidence="1" id="KW-0472">Membrane</keyword>
<feature type="transmembrane region" description="Helical" evidence="1">
    <location>
        <begin position="43"/>
        <end position="60"/>
    </location>
</feature>
<feature type="transmembrane region" description="Helical" evidence="1">
    <location>
        <begin position="401"/>
        <end position="421"/>
    </location>
</feature>
<reference evidence="3" key="1">
    <citation type="submission" date="2018-02" db="EMBL/GenBank/DDBJ databases">
        <authorList>
            <person name="Hausmann B."/>
        </authorList>
    </citation>
    <scope>NUCLEOTIDE SEQUENCE [LARGE SCALE GENOMIC DNA]</scope>
    <source>
        <strain evidence="3">Peat soil MAG SbA5</strain>
    </source>
</reference>
<proteinExistence type="predicted"/>
<feature type="transmembrane region" description="Helical" evidence="1">
    <location>
        <begin position="72"/>
        <end position="90"/>
    </location>
</feature>
<evidence type="ECO:0000313" key="2">
    <source>
        <dbReference type="EMBL" id="SPE32314.1"/>
    </source>
</evidence>